<keyword evidence="10" id="KW-1185">Reference proteome</keyword>
<dbReference type="SUPFAM" id="SSF46894">
    <property type="entry name" value="C-terminal effector domain of the bipartite response regulators"/>
    <property type="match status" value="1"/>
</dbReference>
<dbReference type="InterPro" id="IPR011006">
    <property type="entry name" value="CheY-like_superfamily"/>
</dbReference>
<name>A0A511ZGX5_9BACI</name>
<proteinExistence type="predicted"/>
<keyword evidence="4 9" id="KW-0238">DNA-binding</keyword>
<evidence type="ECO:0000313" key="9">
    <source>
        <dbReference type="EMBL" id="GEN86698.1"/>
    </source>
</evidence>
<dbReference type="InterPro" id="IPR000792">
    <property type="entry name" value="Tscrpt_reg_LuxR_C"/>
</dbReference>
<dbReference type="EMBL" id="BJYM01000005">
    <property type="protein sequence ID" value="GEN86698.1"/>
    <property type="molecule type" value="Genomic_DNA"/>
</dbReference>
<evidence type="ECO:0000313" key="10">
    <source>
        <dbReference type="Proteomes" id="UP000321558"/>
    </source>
</evidence>
<evidence type="ECO:0000256" key="1">
    <source>
        <dbReference type="ARBA" id="ARBA00004496"/>
    </source>
</evidence>
<dbReference type="PROSITE" id="PS50110">
    <property type="entry name" value="RESPONSE_REGULATORY"/>
    <property type="match status" value="1"/>
</dbReference>
<keyword evidence="3" id="KW-0805">Transcription regulation</keyword>
<dbReference type="InterPro" id="IPR058245">
    <property type="entry name" value="NreC/VraR/RcsB-like_REC"/>
</dbReference>
<comment type="caution">
    <text evidence="9">The sequence shown here is derived from an EMBL/GenBank/DDBJ whole genome shotgun (WGS) entry which is preliminary data.</text>
</comment>
<dbReference type="PRINTS" id="PR00038">
    <property type="entry name" value="HTHLUXR"/>
</dbReference>
<dbReference type="InterPro" id="IPR001789">
    <property type="entry name" value="Sig_transdc_resp-reg_receiver"/>
</dbReference>
<comment type="subcellular location">
    <subcellularLocation>
        <location evidence="1">Cytoplasm</location>
    </subcellularLocation>
</comment>
<dbReference type="Proteomes" id="UP000321558">
    <property type="component" value="Unassembled WGS sequence"/>
</dbReference>
<dbReference type="InterPro" id="IPR016032">
    <property type="entry name" value="Sig_transdc_resp-reg_C-effctor"/>
</dbReference>
<dbReference type="AlphaFoldDB" id="A0A511ZGX5"/>
<dbReference type="OrthoDB" id="9780153at2"/>
<gene>
    <name evidence="9" type="ORF">OSO01_14370</name>
</gene>
<dbReference type="CDD" id="cd17535">
    <property type="entry name" value="REC_NarL-like"/>
    <property type="match status" value="1"/>
</dbReference>
<dbReference type="CDD" id="cd06170">
    <property type="entry name" value="LuxR_C_like"/>
    <property type="match status" value="1"/>
</dbReference>
<reference evidence="9 10" key="1">
    <citation type="submission" date="2019-07" db="EMBL/GenBank/DDBJ databases">
        <title>Whole genome shotgun sequence of Oceanobacillus sojae NBRC 105379.</title>
        <authorList>
            <person name="Hosoyama A."/>
            <person name="Uohara A."/>
            <person name="Ohji S."/>
            <person name="Ichikawa N."/>
        </authorList>
    </citation>
    <scope>NUCLEOTIDE SEQUENCE [LARGE SCALE GENOMIC DNA]</scope>
    <source>
        <strain evidence="9 10">NBRC 105379</strain>
    </source>
</reference>
<dbReference type="Gene3D" id="3.40.50.2300">
    <property type="match status" value="1"/>
</dbReference>
<dbReference type="PROSITE" id="PS50043">
    <property type="entry name" value="HTH_LUXR_2"/>
    <property type="match status" value="1"/>
</dbReference>
<dbReference type="PANTHER" id="PTHR43214:SF43">
    <property type="entry name" value="TWO-COMPONENT RESPONSE REGULATOR"/>
    <property type="match status" value="1"/>
</dbReference>
<keyword evidence="5" id="KW-0804">Transcription</keyword>
<accession>A0A511ZGX5</accession>
<protein>
    <submittedName>
        <fullName evidence="9">DNA-binding response regulator</fullName>
    </submittedName>
</protein>
<evidence type="ECO:0000259" key="8">
    <source>
        <dbReference type="PROSITE" id="PS50110"/>
    </source>
</evidence>
<dbReference type="GO" id="GO:0000160">
    <property type="term" value="P:phosphorelay signal transduction system"/>
    <property type="evidence" value="ECO:0007669"/>
    <property type="project" value="InterPro"/>
</dbReference>
<dbReference type="Pfam" id="PF00072">
    <property type="entry name" value="Response_reg"/>
    <property type="match status" value="1"/>
</dbReference>
<dbReference type="SMART" id="SM00421">
    <property type="entry name" value="HTH_LUXR"/>
    <property type="match status" value="1"/>
</dbReference>
<dbReference type="GO" id="GO:0003677">
    <property type="term" value="F:DNA binding"/>
    <property type="evidence" value="ECO:0007669"/>
    <property type="project" value="UniProtKB-KW"/>
</dbReference>
<evidence type="ECO:0000256" key="4">
    <source>
        <dbReference type="ARBA" id="ARBA00023125"/>
    </source>
</evidence>
<feature type="domain" description="Response regulatory" evidence="8">
    <location>
        <begin position="10"/>
        <end position="126"/>
    </location>
</feature>
<evidence type="ECO:0000256" key="3">
    <source>
        <dbReference type="ARBA" id="ARBA00023015"/>
    </source>
</evidence>
<sequence>MAHGEQNKINIVLVDDHAILISGLKLLLQKREPFQVAGVAENGEKAIELYEKLKPHLMILDISLPDMNGLEVLKHIKQIDENAKIIVLTMYEDEEYISLIMKAGASGYIPKAAVDEELYTAIDTVMEGYIYLRPKEVTSIMKFKQTEGSAFKLYASLSPREKEILQLIVKGHSLTEIAEELIISIKTVDTHKTRIFHKLNINKKSELVEFALKNNLFNLSS</sequence>
<organism evidence="9 10">
    <name type="scientific">Oceanobacillus sojae</name>
    <dbReference type="NCBI Taxonomy" id="582851"/>
    <lineage>
        <taxon>Bacteria</taxon>
        <taxon>Bacillati</taxon>
        <taxon>Bacillota</taxon>
        <taxon>Bacilli</taxon>
        <taxon>Bacillales</taxon>
        <taxon>Bacillaceae</taxon>
        <taxon>Oceanobacillus</taxon>
    </lineage>
</organism>
<dbReference type="GO" id="GO:0006355">
    <property type="term" value="P:regulation of DNA-templated transcription"/>
    <property type="evidence" value="ECO:0007669"/>
    <property type="project" value="InterPro"/>
</dbReference>
<dbReference type="SUPFAM" id="SSF52172">
    <property type="entry name" value="CheY-like"/>
    <property type="match status" value="1"/>
</dbReference>
<dbReference type="SMART" id="SM00448">
    <property type="entry name" value="REC"/>
    <property type="match status" value="1"/>
</dbReference>
<dbReference type="Pfam" id="PF00196">
    <property type="entry name" value="GerE"/>
    <property type="match status" value="1"/>
</dbReference>
<keyword evidence="2 6" id="KW-0597">Phosphoprotein</keyword>
<dbReference type="InterPro" id="IPR039420">
    <property type="entry name" value="WalR-like"/>
</dbReference>
<dbReference type="PANTHER" id="PTHR43214">
    <property type="entry name" value="TWO-COMPONENT RESPONSE REGULATOR"/>
    <property type="match status" value="1"/>
</dbReference>
<evidence type="ECO:0000256" key="2">
    <source>
        <dbReference type="ARBA" id="ARBA00022553"/>
    </source>
</evidence>
<feature type="domain" description="HTH luxR-type" evidence="7">
    <location>
        <begin position="150"/>
        <end position="215"/>
    </location>
</feature>
<evidence type="ECO:0000256" key="6">
    <source>
        <dbReference type="PROSITE-ProRule" id="PRU00169"/>
    </source>
</evidence>
<evidence type="ECO:0000256" key="5">
    <source>
        <dbReference type="ARBA" id="ARBA00023163"/>
    </source>
</evidence>
<feature type="modified residue" description="4-aspartylphosphate" evidence="6">
    <location>
        <position position="61"/>
    </location>
</feature>
<evidence type="ECO:0000259" key="7">
    <source>
        <dbReference type="PROSITE" id="PS50043"/>
    </source>
</evidence>
<dbReference type="GO" id="GO:0005737">
    <property type="term" value="C:cytoplasm"/>
    <property type="evidence" value="ECO:0007669"/>
    <property type="project" value="UniProtKB-SubCell"/>
</dbReference>